<evidence type="ECO:0000313" key="2">
    <source>
        <dbReference type="Proteomes" id="UP000325081"/>
    </source>
</evidence>
<feature type="non-terminal residue" evidence="1">
    <location>
        <position position="1"/>
    </location>
</feature>
<evidence type="ECO:0000313" key="1">
    <source>
        <dbReference type="EMBL" id="GER33495.1"/>
    </source>
</evidence>
<dbReference type="EMBL" id="BKCP01004738">
    <property type="protein sequence ID" value="GER33495.1"/>
    <property type="molecule type" value="Genomic_DNA"/>
</dbReference>
<gene>
    <name evidence="1" type="ORF">STAS_09623</name>
</gene>
<sequence length="122" mass="13215">KQISVLGAPPLHLPLRLASLLRPWIGSVMGGLLLRAPPSGRGWFRRQQRVCISAPAESPPTSPSLRDRLPLRLPSLAAGNVCRLQHINENSPRFVAKLIAKVEKTGACAGVINEEKTSVARK</sequence>
<feature type="non-terminal residue" evidence="1">
    <location>
        <position position="122"/>
    </location>
</feature>
<reference evidence="2" key="1">
    <citation type="journal article" date="2019" name="Curr. Biol.">
        <title>Genome Sequence of Striga asiatica Provides Insight into the Evolution of Plant Parasitism.</title>
        <authorList>
            <person name="Yoshida S."/>
            <person name="Kim S."/>
            <person name="Wafula E.K."/>
            <person name="Tanskanen J."/>
            <person name="Kim Y.M."/>
            <person name="Honaas L."/>
            <person name="Yang Z."/>
            <person name="Spallek T."/>
            <person name="Conn C.E."/>
            <person name="Ichihashi Y."/>
            <person name="Cheong K."/>
            <person name="Cui S."/>
            <person name="Der J.P."/>
            <person name="Gundlach H."/>
            <person name="Jiao Y."/>
            <person name="Hori C."/>
            <person name="Ishida J.K."/>
            <person name="Kasahara H."/>
            <person name="Kiba T."/>
            <person name="Kim M.S."/>
            <person name="Koo N."/>
            <person name="Laohavisit A."/>
            <person name="Lee Y.H."/>
            <person name="Lumba S."/>
            <person name="McCourt P."/>
            <person name="Mortimer J.C."/>
            <person name="Mutuku J.M."/>
            <person name="Nomura T."/>
            <person name="Sasaki-Sekimoto Y."/>
            <person name="Seto Y."/>
            <person name="Wang Y."/>
            <person name="Wakatake T."/>
            <person name="Sakakibara H."/>
            <person name="Demura T."/>
            <person name="Yamaguchi S."/>
            <person name="Yoneyama K."/>
            <person name="Manabe R.I."/>
            <person name="Nelson D.C."/>
            <person name="Schulman A.H."/>
            <person name="Timko M.P."/>
            <person name="dePamphilis C.W."/>
            <person name="Choi D."/>
            <person name="Shirasu K."/>
        </authorList>
    </citation>
    <scope>NUCLEOTIDE SEQUENCE [LARGE SCALE GENOMIC DNA]</scope>
    <source>
        <strain evidence="2">cv. UVA1</strain>
    </source>
</reference>
<keyword evidence="2" id="KW-1185">Reference proteome</keyword>
<comment type="caution">
    <text evidence="1">The sequence shown here is derived from an EMBL/GenBank/DDBJ whole genome shotgun (WGS) entry which is preliminary data.</text>
</comment>
<proteinExistence type="predicted"/>
<name>A0A5A7PKU7_STRAF</name>
<accession>A0A5A7PKU7</accession>
<dbReference type="Proteomes" id="UP000325081">
    <property type="component" value="Unassembled WGS sequence"/>
</dbReference>
<dbReference type="AlphaFoldDB" id="A0A5A7PKU7"/>
<protein>
    <submittedName>
        <fullName evidence="1">4-hydroxy-3-methylbut-2-enyl diphosphatereductase</fullName>
    </submittedName>
</protein>
<organism evidence="1 2">
    <name type="scientific">Striga asiatica</name>
    <name type="common">Asiatic witchweed</name>
    <name type="synonym">Buchnera asiatica</name>
    <dbReference type="NCBI Taxonomy" id="4170"/>
    <lineage>
        <taxon>Eukaryota</taxon>
        <taxon>Viridiplantae</taxon>
        <taxon>Streptophyta</taxon>
        <taxon>Embryophyta</taxon>
        <taxon>Tracheophyta</taxon>
        <taxon>Spermatophyta</taxon>
        <taxon>Magnoliopsida</taxon>
        <taxon>eudicotyledons</taxon>
        <taxon>Gunneridae</taxon>
        <taxon>Pentapetalae</taxon>
        <taxon>asterids</taxon>
        <taxon>lamiids</taxon>
        <taxon>Lamiales</taxon>
        <taxon>Orobanchaceae</taxon>
        <taxon>Buchnereae</taxon>
        <taxon>Striga</taxon>
    </lineage>
</organism>